<sequence length="70" mass="7322">MTSNVGTIDRILRAALGVGLLYLAFFSGLPAFDGALLKYGAAIVGAVMLIVAATRMCPIYSILGIKTCRT</sequence>
<feature type="domain" description="Inner membrane protein YgaP-like transmembrane" evidence="2">
    <location>
        <begin position="1"/>
        <end position="69"/>
    </location>
</feature>
<dbReference type="eggNOG" id="ENOG5033318">
    <property type="taxonomic scope" value="Bacteria"/>
</dbReference>
<evidence type="ECO:0000313" key="4">
    <source>
        <dbReference type="Proteomes" id="UP000007029"/>
    </source>
</evidence>
<dbReference type="InterPro" id="IPR021309">
    <property type="entry name" value="YgaP-like_TM"/>
</dbReference>
<dbReference type="Proteomes" id="UP000007029">
    <property type="component" value="Chromosome"/>
</dbReference>
<keyword evidence="1" id="KW-1133">Transmembrane helix</keyword>
<dbReference type="EMBL" id="CP000362">
    <property type="protein sequence ID" value="ABG30467.1"/>
    <property type="molecule type" value="Genomic_DNA"/>
</dbReference>
<organism evidence="3 4">
    <name type="scientific">Roseobacter denitrificans (strain ATCC 33942 / OCh 114)</name>
    <name type="common">Erythrobacter sp. (strain OCh 114)</name>
    <name type="synonym">Roseobacter denitrificans</name>
    <dbReference type="NCBI Taxonomy" id="375451"/>
    <lineage>
        <taxon>Bacteria</taxon>
        <taxon>Pseudomonadati</taxon>
        <taxon>Pseudomonadota</taxon>
        <taxon>Alphaproteobacteria</taxon>
        <taxon>Rhodobacterales</taxon>
        <taxon>Roseobacteraceae</taxon>
        <taxon>Roseobacter</taxon>
    </lineage>
</organism>
<dbReference type="AlphaFoldDB" id="Q16C26"/>
<dbReference type="Pfam" id="PF11127">
    <property type="entry name" value="YgaP-like_TM"/>
    <property type="match status" value="1"/>
</dbReference>
<accession>Q16C26</accession>
<dbReference type="RefSeq" id="WP_011567089.1">
    <property type="nucleotide sequence ID" value="NC_008209.1"/>
</dbReference>
<feature type="transmembrane region" description="Helical" evidence="1">
    <location>
        <begin position="38"/>
        <end position="63"/>
    </location>
</feature>
<dbReference type="HOGENOM" id="CLU_176022_4_0_5"/>
<proteinExistence type="predicted"/>
<keyword evidence="1" id="KW-0812">Transmembrane</keyword>
<keyword evidence="1" id="KW-0472">Membrane</keyword>
<evidence type="ECO:0000313" key="3">
    <source>
        <dbReference type="EMBL" id="ABG30467.1"/>
    </source>
</evidence>
<dbReference type="OrthoDB" id="9804804at2"/>
<name>Q16C26_ROSDO</name>
<evidence type="ECO:0000259" key="2">
    <source>
        <dbReference type="Pfam" id="PF11127"/>
    </source>
</evidence>
<dbReference type="KEGG" id="rde:RD1_0788"/>
<dbReference type="STRING" id="375451.RD1_0788"/>
<protein>
    <recommendedName>
        <fullName evidence="2">Inner membrane protein YgaP-like transmembrane domain-containing protein</fullName>
    </recommendedName>
</protein>
<evidence type="ECO:0000256" key="1">
    <source>
        <dbReference type="SAM" id="Phobius"/>
    </source>
</evidence>
<reference evidence="3 4" key="1">
    <citation type="journal article" date="2007" name="J. Bacteriol.">
        <title>The complete genome sequence of Roseobacter denitrificans reveals a mixotrophic rather than photosynthetic metabolism.</title>
        <authorList>
            <person name="Swingley W.D."/>
            <person name="Sadekar S."/>
            <person name="Mastrian S.D."/>
            <person name="Matthies H.J."/>
            <person name="Hao J."/>
            <person name="Ramos H."/>
            <person name="Acharya C.R."/>
            <person name="Conrad A.L."/>
            <person name="Taylor H.L."/>
            <person name="Dejesa L.C."/>
            <person name="Shah M.K."/>
            <person name="O'huallachain M.E."/>
            <person name="Lince M.T."/>
            <person name="Blankenship R.E."/>
            <person name="Beatty J.T."/>
            <person name="Touchman J.W."/>
        </authorList>
    </citation>
    <scope>NUCLEOTIDE SEQUENCE [LARGE SCALE GENOMIC DNA]</scope>
    <source>
        <strain evidence="4">ATCC 33942 / OCh 114</strain>
    </source>
</reference>
<gene>
    <name evidence="3" type="ordered locus">RD1_0788</name>
</gene>
<feature type="transmembrane region" description="Helical" evidence="1">
    <location>
        <begin position="12"/>
        <end position="32"/>
    </location>
</feature>
<keyword evidence="4" id="KW-1185">Reference proteome</keyword>